<keyword evidence="3" id="KW-0809">Transit peptide</keyword>
<keyword evidence="5" id="KW-0496">Mitochondrion</keyword>
<name>A0AAD9JFF0_9ANNE</name>
<evidence type="ECO:0000256" key="4">
    <source>
        <dbReference type="ARBA" id="ARBA00022980"/>
    </source>
</evidence>
<reference evidence="7" key="1">
    <citation type="journal article" date="2023" name="Mol. Biol. Evol.">
        <title>Third-Generation Sequencing Reveals the Adaptive Role of the Epigenome in Three Deep-Sea Polychaetes.</title>
        <authorList>
            <person name="Perez M."/>
            <person name="Aroh O."/>
            <person name="Sun Y."/>
            <person name="Lan Y."/>
            <person name="Juniper S.K."/>
            <person name="Young C.R."/>
            <person name="Angers B."/>
            <person name="Qian P.Y."/>
        </authorList>
    </citation>
    <scope>NUCLEOTIDE SEQUENCE</scope>
    <source>
        <strain evidence="7">P08H-3</strain>
    </source>
</reference>
<organism evidence="7 8">
    <name type="scientific">Paralvinella palmiformis</name>
    <dbReference type="NCBI Taxonomy" id="53620"/>
    <lineage>
        <taxon>Eukaryota</taxon>
        <taxon>Metazoa</taxon>
        <taxon>Spiralia</taxon>
        <taxon>Lophotrochozoa</taxon>
        <taxon>Annelida</taxon>
        <taxon>Polychaeta</taxon>
        <taxon>Sedentaria</taxon>
        <taxon>Canalipalpata</taxon>
        <taxon>Terebellida</taxon>
        <taxon>Terebelliformia</taxon>
        <taxon>Alvinellidae</taxon>
        <taxon>Paralvinella</taxon>
    </lineage>
</organism>
<dbReference type="PANTHER" id="PTHR21244:SF1">
    <property type="entry name" value="SMALL RIBOSOMAL SUBUNIT PROTEIN US3M"/>
    <property type="match status" value="1"/>
</dbReference>
<accession>A0AAD9JFF0</accession>
<comment type="similarity">
    <text evidence="2">Belongs to the universal ribosomal protein uS3 family.</text>
</comment>
<dbReference type="Pfam" id="PF14955">
    <property type="entry name" value="MRP-S24"/>
    <property type="match status" value="1"/>
</dbReference>
<keyword evidence="6" id="KW-0687">Ribonucleoprotein</keyword>
<dbReference type="InterPro" id="IPR026146">
    <property type="entry name" value="Ribosomal_uS3m"/>
</dbReference>
<evidence type="ECO:0000256" key="5">
    <source>
        <dbReference type="ARBA" id="ARBA00023128"/>
    </source>
</evidence>
<keyword evidence="4" id="KW-0689">Ribosomal protein</keyword>
<dbReference type="AlphaFoldDB" id="A0AAD9JFF0"/>
<dbReference type="GO" id="GO:1990904">
    <property type="term" value="C:ribonucleoprotein complex"/>
    <property type="evidence" value="ECO:0007669"/>
    <property type="project" value="UniProtKB-KW"/>
</dbReference>
<dbReference type="GO" id="GO:0006412">
    <property type="term" value="P:translation"/>
    <property type="evidence" value="ECO:0007669"/>
    <property type="project" value="TreeGrafter"/>
</dbReference>
<dbReference type="EMBL" id="JAODUP010000364">
    <property type="protein sequence ID" value="KAK2151400.1"/>
    <property type="molecule type" value="Genomic_DNA"/>
</dbReference>
<gene>
    <name evidence="7" type="ORF">LSH36_364g00000</name>
</gene>
<comment type="subcellular location">
    <subcellularLocation>
        <location evidence="1">Mitochondrion</location>
    </subcellularLocation>
</comment>
<protein>
    <recommendedName>
        <fullName evidence="9">28S ribosomal protein S24, mitochondrial</fullName>
    </recommendedName>
</protein>
<evidence type="ECO:0000313" key="7">
    <source>
        <dbReference type="EMBL" id="KAK2151400.1"/>
    </source>
</evidence>
<evidence type="ECO:0000256" key="3">
    <source>
        <dbReference type="ARBA" id="ARBA00022946"/>
    </source>
</evidence>
<keyword evidence="8" id="KW-1185">Reference proteome</keyword>
<evidence type="ECO:0000256" key="6">
    <source>
        <dbReference type="ARBA" id="ARBA00023274"/>
    </source>
</evidence>
<dbReference type="GO" id="GO:0005739">
    <property type="term" value="C:mitochondrion"/>
    <property type="evidence" value="ECO:0007669"/>
    <property type="project" value="UniProtKB-SubCell"/>
</dbReference>
<evidence type="ECO:0000256" key="1">
    <source>
        <dbReference type="ARBA" id="ARBA00004173"/>
    </source>
</evidence>
<evidence type="ECO:0000256" key="2">
    <source>
        <dbReference type="ARBA" id="ARBA00010761"/>
    </source>
</evidence>
<sequence>MAITPGTLKILALRQLVRPGPLYSWSQSFSTSLIHEKNIRAGQVKGTANKNKPLTYEQSQYPHLMGVTKSWNSWNTSNLDGEMAFAPHTTAEDTFIRKFMLGAWHDLFLTEVIIKRRQNMVIVAGFVKRVPQTRMLYFLKGFTEELLSHFLKRPVTVEIQTAGLRDLIHKYV</sequence>
<comment type="caution">
    <text evidence="7">The sequence shown here is derived from an EMBL/GenBank/DDBJ whole genome shotgun (WGS) entry which is preliminary data.</text>
</comment>
<dbReference type="PANTHER" id="PTHR21244">
    <property type="entry name" value="MITOCHONDRIAL 28S RIBOSOMAL PROTEIN S24"/>
    <property type="match status" value="1"/>
</dbReference>
<dbReference type="Proteomes" id="UP001208570">
    <property type="component" value="Unassembled WGS sequence"/>
</dbReference>
<evidence type="ECO:0008006" key="9">
    <source>
        <dbReference type="Google" id="ProtNLM"/>
    </source>
</evidence>
<proteinExistence type="inferred from homology"/>
<evidence type="ECO:0000313" key="8">
    <source>
        <dbReference type="Proteomes" id="UP001208570"/>
    </source>
</evidence>
<dbReference type="GO" id="GO:0005840">
    <property type="term" value="C:ribosome"/>
    <property type="evidence" value="ECO:0007669"/>
    <property type="project" value="UniProtKB-KW"/>
</dbReference>